<feature type="compositionally biased region" description="Polar residues" evidence="6">
    <location>
        <begin position="723"/>
        <end position="733"/>
    </location>
</feature>
<name>A0A812E2C4_ACAPH</name>
<keyword evidence="2" id="KW-0547">Nucleotide-binding</keyword>
<evidence type="ECO:0000313" key="9">
    <source>
        <dbReference type="EMBL" id="CAE1313197.1"/>
    </source>
</evidence>
<feature type="region of interest" description="Disordered" evidence="6">
    <location>
        <begin position="645"/>
        <end position="666"/>
    </location>
</feature>
<feature type="region of interest" description="Disordered" evidence="6">
    <location>
        <begin position="531"/>
        <end position="589"/>
    </location>
</feature>
<accession>A0A812E2C4</accession>
<dbReference type="PROSITE" id="PS51192">
    <property type="entry name" value="HELICASE_ATP_BIND_1"/>
    <property type="match status" value="1"/>
</dbReference>
<comment type="similarity">
    <text evidence="1">Belongs to the DEAD box helicase family. DEAH subfamily. FANCM sub-subfamily.</text>
</comment>
<proteinExistence type="inferred from homology"/>
<dbReference type="InterPro" id="IPR001650">
    <property type="entry name" value="Helicase_C-like"/>
</dbReference>
<dbReference type="GO" id="GO:0000400">
    <property type="term" value="F:four-way junction DNA binding"/>
    <property type="evidence" value="ECO:0007669"/>
    <property type="project" value="TreeGrafter"/>
</dbReference>
<dbReference type="SUPFAM" id="SSF52540">
    <property type="entry name" value="P-loop containing nucleoside triphosphate hydrolases"/>
    <property type="match status" value="1"/>
</dbReference>
<evidence type="ECO:0000259" key="8">
    <source>
        <dbReference type="PROSITE" id="PS51194"/>
    </source>
</evidence>
<evidence type="ECO:0000256" key="5">
    <source>
        <dbReference type="ARBA" id="ARBA00022840"/>
    </source>
</evidence>
<evidence type="ECO:0000256" key="6">
    <source>
        <dbReference type="SAM" id="MobiDB-lite"/>
    </source>
</evidence>
<dbReference type="AlphaFoldDB" id="A0A812E2C4"/>
<evidence type="ECO:0000256" key="1">
    <source>
        <dbReference type="ARBA" id="ARBA00009889"/>
    </source>
</evidence>
<feature type="region of interest" description="Disordered" evidence="6">
    <location>
        <begin position="716"/>
        <end position="738"/>
    </location>
</feature>
<dbReference type="InterPro" id="IPR014001">
    <property type="entry name" value="Helicase_ATP-bd"/>
</dbReference>
<dbReference type="InterPro" id="IPR011545">
    <property type="entry name" value="DEAD/DEAH_box_helicase_dom"/>
</dbReference>
<dbReference type="PANTHER" id="PTHR14025">
    <property type="entry name" value="FANCONI ANEMIA GROUP M FANCM FAMILY MEMBER"/>
    <property type="match status" value="1"/>
</dbReference>
<dbReference type="InterPro" id="IPR027417">
    <property type="entry name" value="P-loop_NTPase"/>
</dbReference>
<evidence type="ECO:0000256" key="4">
    <source>
        <dbReference type="ARBA" id="ARBA00022806"/>
    </source>
</evidence>
<organism evidence="9 10">
    <name type="scientific">Acanthosepion pharaonis</name>
    <name type="common">Pharaoh cuttlefish</name>
    <name type="synonym">Sepia pharaonis</name>
    <dbReference type="NCBI Taxonomy" id="158019"/>
    <lineage>
        <taxon>Eukaryota</taxon>
        <taxon>Metazoa</taxon>
        <taxon>Spiralia</taxon>
        <taxon>Lophotrochozoa</taxon>
        <taxon>Mollusca</taxon>
        <taxon>Cephalopoda</taxon>
        <taxon>Coleoidea</taxon>
        <taxon>Decapodiformes</taxon>
        <taxon>Sepiida</taxon>
        <taxon>Sepiina</taxon>
        <taxon>Sepiidae</taxon>
        <taxon>Acanthosepion</taxon>
    </lineage>
</organism>
<comment type="caution">
    <text evidence="9">The sequence shown here is derived from an EMBL/GenBank/DDBJ whole genome shotgun (WGS) entry which is preliminary data.</text>
</comment>
<feature type="domain" description="Helicase C-terminal" evidence="8">
    <location>
        <begin position="314"/>
        <end position="481"/>
    </location>
</feature>
<dbReference type="SMART" id="SM00490">
    <property type="entry name" value="HELICc"/>
    <property type="match status" value="1"/>
</dbReference>
<dbReference type="PROSITE" id="PS51194">
    <property type="entry name" value="HELICASE_CTER"/>
    <property type="match status" value="1"/>
</dbReference>
<keyword evidence="4" id="KW-0347">Helicase</keyword>
<dbReference type="GO" id="GO:0036297">
    <property type="term" value="P:interstrand cross-link repair"/>
    <property type="evidence" value="ECO:0007669"/>
    <property type="project" value="TreeGrafter"/>
</dbReference>
<keyword evidence="10" id="KW-1185">Reference proteome</keyword>
<reference evidence="9" key="1">
    <citation type="submission" date="2021-01" db="EMBL/GenBank/DDBJ databases">
        <authorList>
            <person name="Li R."/>
            <person name="Bekaert M."/>
        </authorList>
    </citation>
    <scope>NUCLEOTIDE SEQUENCE</scope>
    <source>
        <strain evidence="9">Farmed</strain>
    </source>
</reference>
<feature type="domain" description="Helicase ATP-binding" evidence="7">
    <location>
        <begin position="1"/>
        <end position="127"/>
    </location>
</feature>
<dbReference type="PANTHER" id="PTHR14025:SF20">
    <property type="entry name" value="FANCONI ANEMIA GROUP M PROTEIN"/>
    <property type="match status" value="1"/>
</dbReference>
<protein>
    <submittedName>
        <fullName evidence="9">FANCM</fullName>
    </submittedName>
</protein>
<dbReference type="Gene3D" id="3.40.50.300">
    <property type="entry name" value="P-loop containing nucleotide triphosphate hydrolases"/>
    <property type="match status" value="2"/>
</dbReference>
<dbReference type="GO" id="GO:0016787">
    <property type="term" value="F:hydrolase activity"/>
    <property type="evidence" value="ECO:0007669"/>
    <property type="project" value="UniProtKB-KW"/>
</dbReference>
<dbReference type="CDD" id="cd12091">
    <property type="entry name" value="FANCM_ID"/>
    <property type="match status" value="1"/>
</dbReference>
<evidence type="ECO:0000313" key="10">
    <source>
        <dbReference type="Proteomes" id="UP000597762"/>
    </source>
</evidence>
<dbReference type="GO" id="GO:0005524">
    <property type="term" value="F:ATP binding"/>
    <property type="evidence" value="ECO:0007669"/>
    <property type="project" value="UniProtKB-KW"/>
</dbReference>
<dbReference type="Pfam" id="PF00271">
    <property type="entry name" value="Helicase_C"/>
    <property type="match status" value="1"/>
</dbReference>
<feature type="compositionally biased region" description="Basic and acidic residues" evidence="6">
    <location>
        <begin position="645"/>
        <end position="658"/>
    </location>
</feature>
<dbReference type="GO" id="GO:0043138">
    <property type="term" value="F:3'-5' DNA helicase activity"/>
    <property type="evidence" value="ECO:0007669"/>
    <property type="project" value="InterPro"/>
</dbReference>
<dbReference type="InterPro" id="IPR039686">
    <property type="entry name" value="FANCM/Mph1-like_ID"/>
</dbReference>
<evidence type="ECO:0000256" key="3">
    <source>
        <dbReference type="ARBA" id="ARBA00022801"/>
    </source>
</evidence>
<dbReference type="GO" id="GO:0009378">
    <property type="term" value="F:four-way junction helicase activity"/>
    <property type="evidence" value="ECO:0007669"/>
    <property type="project" value="TreeGrafter"/>
</dbReference>
<dbReference type="Gene3D" id="1.20.1320.20">
    <property type="entry name" value="hef helicase domain"/>
    <property type="match status" value="1"/>
</dbReference>
<evidence type="ECO:0000259" key="7">
    <source>
        <dbReference type="PROSITE" id="PS51192"/>
    </source>
</evidence>
<dbReference type="GO" id="GO:0045003">
    <property type="term" value="P:double-strand break repair via synthesis-dependent strand annealing"/>
    <property type="evidence" value="ECO:0007669"/>
    <property type="project" value="TreeGrafter"/>
</dbReference>
<evidence type="ECO:0000256" key="2">
    <source>
        <dbReference type="ARBA" id="ARBA00022741"/>
    </source>
</evidence>
<sequence>MAPTKPLVTQQIEACYNIMGIPQLDIAEMTGKMLPVARQKSWKEKRVIFLTPQVLINDLSRGTCQADKIKCLVIDEAHKSLGNYAYCQVVQELVKTTRDFRVLALSATPGSNLTMVQDVITNLLISHIELRTDDSSEIKMYSFERKVEKIVVPLGEELKSVEAQYVELLESVVNRLLKQKVLYRQNIKSLSKFIILKCRDEFRQNPPHFLQHAQLGVIEGDFALAISLYHGYELLQLHGLRSFYQYLQSLVNREKGYGRTRSELMKNVNFVNIYDYLSNRFGEKPSITFSQQTTQEKTEQYVIGHPKLEKLQEIVLEHFRKFQKEDGSSDTRVMIFSQYRNSVSDITEMLKRQQPLVKVISFMGQAIKKETKGFTQKEQLRVMKLFREGNYNTLVSTCVGEEGLDIGDVDLIICFDASKSPIRLVQRMGRTGRKRDGRIVMLVTEGKEDMIYKRSQYNKNSITKALLNGTKSLHYYQHNPRMLPDGLMPQCHKMYITIKKEFETLDQAKALKKKEKKTKIAKGKIKKIPDLFTDENSTDGRLTPISNSNSSVQSSEFQPGLDNGDNVRASSPPTYELLSDDELPDLSPEKKISQPKKALFTSLQRNCQVSDVSSPDLSDANNLSHHKRKLSVETVGSLKLSKLHDLKSSAEEKNEKTQSDPFGVDYQGTAKSLKSKSFTEPDNDDSKLVTSYGDLFADFSQSFDHAAEIEDNSHLLPEKTENGHSGTQNQTPDVSVHENSRFSDNLFNEAILHEDDRPVFDLTTDMFSDDESADDTGQKYGAVKTHATNLKCNSTTSSETTSYRTHDLAPSPVALEKNCNSSKLSSLIVSFVNTKFQTSAANGDTCKNDDDDDDDNLPLFDLGLDFDALPPTPDHRNPCSSKTSQSNQECSTPILLQNIALSTPEYGSRGEKSSAVKDMHISSSSDEELGGFRCVLPTLNVIEHLQQSTPSSKKKSTPAAADLFSARFSANEVTSPLHENKGESSPSLCASQGFDLKFDELLDDEQLDGWEVAVQPKDEECKSIILIYNFKLNWKML</sequence>
<dbReference type="Proteomes" id="UP000597762">
    <property type="component" value="Unassembled WGS sequence"/>
</dbReference>
<keyword evidence="5" id="KW-0067">ATP-binding</keyword>
<gene>
    <name evidence="9" type="ORF">SPHA_64356</name>
</gene>
<dbReference type="OrthoDB" id="6513042at2759"/>
<keyword evidence="3" id="KW-0378">Hydrolase</keyword>
<feature type="compositionally biased region" description="Low complexity" evidence="6">
    <location>
        <begin position="546"/>
        <end position="555"/>
    </location>
</feature>
<dbReference type="CDD" id="cd18801">
    <property type="entry name" value="SF2_C_FANCM_Hef"/>
    <property type="match status" value="1"/>
</dbReference>
<dbReference type="EMBL" id="CAHIKZ030004631">
    <property type="protein sequence ID" value="CAE1313197.1"/>
    <property type="molecule type" value="Genomic_DNA"/>
</dbReference>
<dbReference type="Pfam" id="PF00270">
    <property type="entry name" value="DEAD"/>
    <property type="match status" value="1"/>
</dbReference>